<protein>
    <submittedName>
        <fullName evidence="1">SapC family protein</fullName>
    </submittedName>
</protein>
<dbReference type="InterPro" id="IPR010836">
    <property type="entry name" value="SapC"/>
</dbReference>
<sequence length="235" mass="26102">MEKQDIQLLDKVKHKDIKINTQAVDVLQNQVNVAFVVVNELSAITHEYPIFITKNPNTGQFQLVALLGFKSGENLFIQDGKWQATYLPLDILRRPFQAMLEKEGDTSSGRIAIDMSSEQVQTNKGEPLFNDDGSATEFLQRVQTSFSQLMGGTERTTQILQTAGELGLIEGINLDIELPNGEKRGLNGLYAFNQEAVTYLTGANLETCHQQGVLQVCHLVLSSGLHLNKLIKWAS</sequence>
<proteinExistence type="predicted"/>
<evidence type="ECO:0000313" key="2">
    <source>
        <dbReference type="Proteomes" id="UP001163726"/>
    </source>
</evidence>
<keyword evidence="1" id="KW-0614">Plasmid</keyword>
<dbReference type="EMBL" id="CP109967">
    <property type="protein sequence ID" value="WAJ72316.1"/>
    <property type="molecule type" value="Genomic_DNA"/>
</dbReference>
<name>A0ABY7AUJ7_9ALTE</name>
<organism evidence="1 2">
    <name type="scientific">Catenovulum adriaticum</name>
    <dbReference type="NCBI Taxonomy" id="2984846"/>
    <lineage>
        <taxon>Bacteria</taxon>
        <taxon>Pseudomonadati</taxon>
        <taxon>Pseudomonadota</taxon>
        <taxon>Gammaproteobacteria</taxon>
        <taxon>Alteromonadales</taxon>
        <taxon>Alteromonadaceae</taxon>
        <taxon>Catenovulum</taxon>
    </lineage>
</organism>
<gene>
    <name evidence="1" type="ORF">OLW01_16380</name>
</gene>
<evidence type="ECO:0000313" key="1">
    <source>
        <dbReference type="EMBL" id="WAJ72316.1"/>
    </source>
</evidence>
<keyword evidence="2" id="KW-1185">Reference proteome</keyword>
<reference evidence="1" key="1">
    <citation type="submission" date="2022-10" db="EMBL/GenBank/DDBJ databases">
        <title>Catenovulum adriacola sp. nov. isolated in the Harbour of Susak.</title>
        <authorList>
            <person name="Schoch T."/>
            <person name="Reich S.J."/>
            <person name="Stoeferle S."/>
            <person name="Flaiz M."/>
            <person name="Kazda M."/>
            <person name="Riedel C.U."/>
            <person name="Duerre P."/>
        </authorList>
    </citation>
    <scope>NUCLEOTIDE SEQUENCE</scope>
    <source>
        <strain evidence="1">TS8</strain>
        <plasmid evidence="1">pCadTS8_2</plasmid>
    </source>
</reference>
<dbReference type="Pfam" id="PF07277">
    <property type="entry name" value="SapC"/>
    <property type="match status" value="1"/>
</dbReference>
<dbReference type="Proteomes" id="UP001163726">
    <property type="component" value="Plasmid pCadTS8_2"/>
</dbReference>
<accession>A0ABY7AUJ7</accession>
<dbReference type="RefSeq" id="WP_268077042.1">
    <property type="nucleotide sequence ID" value="NZ_CP109967.1"/>
</dbReference>
<geneLocation type="plasmid" evidence="1 2">
    <name>pCadTS8_2</name>
</geneLocation>